<evidence type="ECO:0000313" key="2">
    <source>
        <dbReference type="Proteomes" id="UP000789920"/>
    </source>
</evidence>
<reference evidence="1" key="1">
    <citation type="submission" date="2021-06" db="EMBL/GenBank/DDBJ databases">
        <authorList>
            <person name="Kallberg Y."/>
            <person name="Tangrot J."/>
            <person name="Rosling A."/>
        </authorList>
    </citation>
    <scope>NUCLEOTIDE SEQUENCE</scope>
    <source>
        <strain evidence="1">MA461A</strain>
    </source>
</reference>
<organism evidence="1 2">
    <name type="scientific">Racocetra persica</name>
    <dbReference type="NCBI Taxonomy" id="160502"/>
    <lineage>
        <taxon>Eukaryota</taxon>
        <taxon>Fungi</taxon>
        <taxon>Fungi incertae sedis</taxon>
        <taxon>Mucoromycota</taxon>
        <taxon>Glomeromycotina</taxon>
        <taxon>Glomeromycetes</taxon>
        <taxon>Diversisporales</taxon>
        <taxon>Gigasporaceae</taxon>
        <taxon>Racocetra</taxon>
    </lineage>
</organism>
<dbReference type="EMBL" id="CAJVQC010012405">
    <property type="protein sequence ID" value="CAG8637921.1"/>
    <property type="molecule type" value="Genomic_DNA"/>
</dbReference>
<accession>A0ACA9NCC5</accession>
<sequence length="233" mass="26934">MKIFVKKLSGLNYIVEVKHNETIDSIKQKLYDQGCGHPPDQQILFFAAEKLEDDNFFKMLTGSIIYLEVEFSDTIKKVKQKIQNREGISPDQQRLFLANKKLEDDKTLSRYNIYNESTLHLVTSREKIIFVETLTGSIISLEIEFSDTISQVKQKIQDKESIPSDQQKLIFAGRHLKDSRTLSNYDESTLYLATTLRGSMKIFVKEQNGLNYIVNVKHDEAIESVKQKLYDQG</sequence>
<comment type="caution">
    <text evidence="1">The sequence shown here is derived from an EMBL/GenBank/DDBJ whole genome shotgun (WGS) entry which is preliminary data.</text>
</comment>
<proteinExistence type="predicted"/>
<dbReference type="Proteomes" id="UP000789920">
    <property type="component" value="Unassembled WGS sequence"/>
</dbReference>
<keyword evidence="2" id="KW-1185">Reference proteome</keyword>
<evidence type="ECO:0000313" key="1">
    <source>
        <dbReference type="EMBL" id="CAG8637921.1"/>
    </source>
</evidence>
<name>A0ACA9NCC5_9GLOM</name>
<protein>
    <submittedName>
        <fullName evidence="1">29731_t:CDS:1</fullName>
    </submittedName>
</protein>
<feature type="non-terminal residue" evidence="1">
    <location>
        <position position="233"/>
    </location>
</feature>
<gene>
    <name evidence="1" type="ORF">RPERSI_LOCUS7360</name>
</gene>